<dbReference type="KEGG" id="gpo:GPOL_c11400"/>
<evidence type="ECO:0000313" key="4">
    <source>
        <dbReference type="EMBL" id="AFA72202.1"/>
    </source>
</evidence>
<evidence type="ECO:0000256" key="1">
    <source>
        <dbReference type="ARBA" id="ARBA00022676"/>
    </source>
</evidence>
<protein>
    <submittedName>
        <fullName evidence="4">Putative glycosyl transferase, group 1</fullName>
    </submittedName>
</protein>
<dbReference type="EMBL" id="CP003119">
    <property type="protein sequence ID" value="AFA72202.1"/>
    <property type="molecule type" value="Genomic_DNA"/>
</dbReference>
<keyword evidence="1" id="KW-0328">Glycosyltransferase</keyword>
<gene>
    <name evidence="4" type="ordered locus">GPOL_c11400</name>
</gene>
<dbReference type="Pfam" id="PF13439">
    <property type="entry name" value="Glyco_transf_4"/>
    <property type="match status" value="1"/>
</dbReference>
<dbReference type="InterPro" id="IPR028098">
    <property type="entry name" value="Glyco_trans_4-like_N"/>
</dbReference>
<dbReference type="Gene3D" id="3.40.50.2000">
    <property type="entry name" value="Glycogen Phosphorylase B"/>
    <property type="match status" value="2"/>
</dbReference>
<dbReference type="SUPFAM" id="SSF53756">
    <property type="entry name" value="UDP-Glycosyltransferase/glycogen phosphorylase"/>
    <property type="match status" value="1"/>
</dbReference>
<dbReference type="Proteomes" id="UP000009154">
    <property type="component" value="Chromosome"/>
</dbReference>
<dbReference type="GO" id="GO:0016757">
    <property type="term" value="F:glycosyltransferase activity"/>
    <property type="evidence" value="ECO:0007669"/>
    <property type="project" value="UniProtKB-KW"/>
</dbReference>
<dbReference type="AlphaFoldDB" id="H6N1J1"/>
<dbReference type="eggNOG" id="COG0438">
    <property type="taxonomic scope" value="Bacteria"/>
</dbReference>
<dbReference type="STRING" id="1112204.GPOL_c11400"/>
<organism evidence="4 5">
    <name type="scientific">Gordonia polyisoprenivorans (strain DSM 44266 / VH2)</name>
    <dbReference type="NCBI Taxonomy" id="1112204"/>
    <lineage>
        <taxon>Bacteria</taxon>
        <taxon>Bacillati</taxon>
        <taxon>Actinomycetota</taxon>
        <taxon>Actinomycetes</taxon>
        <taxon>Mycobacteriales</taxon>
        <taxon>Gordoniaceae</taxon>
        <taxon>Gordonia</taxon>
    </lineage>
</organism>
<reference evidence="4 5" key="1">
    <citation type="journal article" date="2012" name="Appl. Environ. Microbiol.">
        <title>Involvement of two latex-clearing proteins during rubber degradation and insights into the subsequent degradation pathway revealed by the genome sequence of Gordonia polyisoprenivorans strain VH2.</title>
        <authorList>
            <person name="Hiessl S."/>
            <person name="Schuldes J."/>
            <person name="Thurmer A."/>
            <person name="Halbsguth T."/>
            <person name="Broker D."/>
            <person name="Angelov A."/>
            <person name="Liebl W."/>
            <person name="Daniel R."/>
            <person name="Steinbuchel A."/>
        </authorList>
    </citation>
    <scope>NUCLEOTIDE SEQUENCE [LARGE SCALE GENOMIC DNA]</scope>
    <source>
        <strain evidence="5">DSM 44266 / VH2</strain>
    </source>
</reference>
<evidence type="ECO:0000313" key="5">
    <source>
        <dbReference type="Proteomes" id="UP000009154"/>
    </source>
</evidence>
<dbReference type="HOGENOM" id="CLU_009583_0_3_11"/>
<proteinExistence type="predicted"/>
<dbReference type="PANTHER" id="PTHR12526:SF636">
    <property type="entry name" value="BLL3647 PROTEIN"/>
    <property type="match status" value="1"/>
</dbReference>
<sequence length="374" mass="40015">MAVRLAHNLIDQGDDEVRVFGPTPARDADLIVGYHEPILFGSKRDGAQARELRAAIRDWAPDIVHAQDRRAGLAIVGLDRRTASISALVHTYHGVPDDVSESWFRGERGAGGPSCYTRAVLAADAVVARSVGATVAPSTVMADFLHRRLRVPRRRLVHIDNGVALPTATPSSGPVRRLIFVGLLVPRKALLDLLSALDRPGVMPADATLTVVGDGEQRAAAEAFVTRSAIADRVEFLGFRSDVADLIAAHDALVLPSLMEQQPLVIAEAMGAGKMVVATDTGGVSEMLTDDGGSGFLATPGDVDDLVRQLRRLFELSDCREISATMIARARRRFDTGVTAQTHRALYAGLLDSRMPGSPRHCETETTALPGGSE</sequence>
<feature type="domain" description="Glycosyltransferase subfamily 4-like N-terminal" evidence="3">
    <location>
        <begin position="2"/>
        <end position="163"/>
    </location>
</feature>
<name>H6N1J1_GORPV</name>
<dbReference type="Pfam" id="PF13692">
    <property type="entry name" value="Glyco_trans_1_4"/>
    <property type="match status" value="1"/>
</dbReference>
<dbReference type="PANTHER" id="PTHR12526">
    <property type="entry name" value="GLYCOSYLTRANSFERASE"/>
    <property type="match status" value="1"/>
</dbReference>
<evidence type="ECO:0000256" key="2">
    <source>
        <dbReference type="ARBA" id="ARBA00022679"/>
    </source>
</evidence>
<evidence type="ECO:0000259" key="3">
    <source>
        <dbReference type="Pfam" id="PF13439"/>
    </source>
</evidence>
<keyword evidence="2 4" id="KW-0808">Transferase</keyword>
<accession>H6N1J1</accession>
<dbReference type="CDD" id="cd03801">
    <property type="entry name" value="GT4_PimA-like"/>
    <property type="match status" value="1"/>
</dbReference>
<keyword evidence="5" id="KW-1185">Reference proteome</keyword>